<evidence type="ECO:0000256" key="1">
    <source>
        <dbReference type="SAM" id="Phobius"/>
    </source>
</evidence>
<sequence length="113" mass="12641">MRILENSRLRRCFLGVSTAAWEYARPEDANGPSNKQVDSDVWYASMFLYPNHWQAGHGGALPLPASPYRSFPTSSILWGARDYIVSAIVLLLMYLAVTLYFAAAAVEETMHSL</sequence>
<accession>A0A504XK89</accession>
<gene>
    <name evidence="2" type="ORF">CGC20_18645</name>
</gene>
<reference evidence="3" key="1">
    <citation type="submission" date="2019-02" db="EMBL/GenBank/DDBJ databases">
        <title>FDA dAtabase for Regulatory Grade micrObial Sequences (FDA-ARGOS): Supporting development and validation of Infectious Disease Dx tests.</title>
        <authorList>
            <person name="Duncan R."/>
            <person name="Fisher C."/>
            <person name="Tallon L."/>
            <person name="Sadzewicz L."/>
            <person name="Sengamalay N."/>
            <person name="Ott S."/>
            <person name="Godinez A."/>
            <person name="Nagaraj S."/>
            <person name="Vavikolanu K."/>
            <person name="Vyas G."/>
            <person name="Nadendla S."/>
            <person name="Aluvathingal J."/>
            <person name="Sichtig H."/>
        </authorList>
    </citation>
    <scope>NUCLEOTIDE SEQUENCE [LARGE SCALE GENOMIC DNA]</scope>
    <source>
        <strain evidence="3">FDAARGOS_360</strain>
    </source>
</reference>
<evidence type="ECO:0000313" key="3">
    <source>
        <dbReference type="Proteomes" id="UP000318821"/>
    </source>
</evidence>
<feature type="transmembrane region" description="Helical" evidence="1">
    <location>
        <begin position="83"/>
        <end position="106"/>
    </location>
</feature>
<evidence type="ECO:0000313" key="2">
    <source>
        <dbReference type="EMBL" id="TPP49452.1"/>
    </source>
</evidence>
<name>A0A504XK89_LEIDO</name>
<keyword evidence="1" id="KW-1133">Transmembrane helix</keyword>
<dbReference type="EMBL" id="RHLD01000001">
    <property type="protein sequence ID" value="TPP49452.1"/>
    <property type="molecule type" value="Genomic_DNA"/>
</dbReference>
<comment type="caution">
    <text evidence="2">The sequence shown here is derived from an EMBL/GenBank/DDBJ whole genome shotgun (WGS) entry which is preliminary data.</text>
</comment>
<dbReference type="Proteomes" id="UP000318821">
    <property type="component" value="Unassembled WGS sequence"/>
</dbReference>
<keyword evidence="1" id="KW-0472">Membrane</keyword>
<organism evidence="2 3">
    <name type="scientific">Leishmania donovani</name>
    <dbReference type="NCBI Taxonomy" id="5661"/>
    <lineage>
        <taxon>Eukaryota</taxon>
        <taxon>Discoba</taxon>
        <taxon>Euglenozoa</taxon>
        <taxon>Kinetoplastea</taxon>
        <taxon>Metakinetoplastina</taxon>
        <taxon>Trypanosomatida</taxon>
        <taxon>Trypanosomatidae</taxon>
        <taxon>Leishmaniinae</taxon>
        <taxon>Leishmania</taxon>
    </lineage>
</organism>
<proteinExistence type="predicted"/>
<keyword evidence="1" id="KW-0812">Transmembrane</keyword>
<protein>
    <submittedName>
        <fullName evidence="2">Uncharacterized protein</fullName>
    </submittedName>
</protein>
<dbReference type="AlphaFoldDB" id="A0A504XK89"/>